<gene>
    <name evidence="1" type="ORF">CBM2634_P150009</name>
</gene>
<evidence type="ECO:0000313" key="1">
    <source>
        <dbReference type="EMBL" id="SPS02178.1"/>
    </source>
</evidence>
<evidence type="ECO:0000313" key="2">
    <source>
        <dbReference type="Proteomes" id="UP000256805"/>
    </source>
</evidence>
<proteinExistence type="predicted"/>
<reference evidence="1 2" key="1">
    <citation type="submission" date="2018-01" db="EMBL/GenBank/DDBJ databases">
        <authorList>
            <person name="Gaut B.S."/>
            <person name="Morton B.R."/>
            <person name="Clegg M.T."/>
            <person name="Duvall M.R."/>
        </authorList>
    </citation>
    <scope>NUCLEOTIDE SEQUENCE [LARGE SCALE GENOMIC DNA]</scope>
    <source>
        <strain evidence="1">Cupriavidus taiwanensis cmp 52</strain>
    </source>
</reference>
<name>A0A375JAQ4_9BURK</name>
<protein>
    <submittedName>
        <fullName evidence="1">Uncharacterized protein</fullName>
    </submittedName>
</protein>
<organism evidence="1 2">
    <name type="scientific">Cupriavidus taiwanensis</name>
    <dbReference type="NCBI Taxonomy" id="164546"/>
    <lineage>
        <taxon>Bacteria</taxon>
        <taxon>Pseudomonadati</taxon>
        <taxon>Pseudomonadota</taxon>
        <taxon>Betaproteobacteria</taxon>
        <taxon>Burkholderiales</taxon>
        <taxon>Burkholderiaceae</taxon>
        <taxon>Cupriavidus</taxon>
    </lineage>
</organism>
<dbReference type="Proteomes" id="UP000256805">
    <property type="component" value="Unassembled WGS sequence"/>
</dbReference>
<accession>A0A375JAQ4</accession>
<dbReference type="EMBL" id="OVTA01000057">
    <property type="protein sequence ID" value="SPS02178.1"/>
    <property type="molecule type" value="Genomic_DNA"/>
</dbReference>
<sequence length="35" mass="4551">MRSGNHNLPIYPEWHRFRWMQYYMHNFMTYLTTVE</sequence>
<dbReference type="AlphaFoldDB" id="A0A375JAQ4"/>